<dbReference type="EMBL" id="AGNL01017383">
    <property type="protein sequence ID" value="EJK64325.1"/>
    <property type="molecule type" value="Genomic_DNA"/>
</dbReference>
<name>K0SG55_THAOC</name>
<dbReference type="Proteomes" id="UP000266841">
    <property type="component" value="Unassembled WGS sequence"/>
</dbReference>
<reference evidence="2 3" key="1">
    <citation type="journal article" date="2012" name="Genome Biol.">
        <title>Genome and low-iron response of an oceanic diatom adapted to chronic iron limitation.</title>
        <authorList>
            <person name="Lommer M."/>
            <person name="Specht M."/>
            <person name="Roy A.S."/>
            <person name="Kraemer L."/>
            <person name="Andreson R."/>
            <person name="Gutowska M.A."/>
            <person name="Wolf J."/>
            <person name="Bergner S.V."/>
            <person name="Schilhabel M.B."/>
            <person name="Klostermeier U.C."/>
            <person name="Beiko R.G."/>
            <person name="Rosenstiel P."/>
            <person name="Hippler M."/>
            <person name="Laroche J."/>
        </authorList>
    </citation>
    <scope>NUCLEOTIDE SEQUENCE [LARGE SCALE GENOMIC DNA]</scope>
    <source>
        <strain evidence="2 3">CCMP1005</strain>
    </source>
</reference>
<protein>
    <submittedName>
        <fullName evidence="2">Uncharacterized protein</fullName>
    </submittedName>
</protein>
<keyword evidence="1" id="KW-0732">Signal</keyword>
<dbReference type="AlphaFoldDB" id="K0SG55"/>
<comment type="caution">
    <text evidence="2">The sequence shown here is derived from an EMBL/GenBank/DDBJ whole genome shotgun (WGS) entry which is preliminary data.</text>
</comment>
<dbReference type="OrthoDB" id="10548068at2759"/>
<feature type="signal peptide" evidence="1">
    <location>
        <begin position="1"/>
        <end position="23"/>
    </location>
</feature>
<sequence length="428" mass="47334">MKGRTIALAVCFCSAGAVDEGVGDWLANCYVWPAVGGVPPEHRDSACDRAKQNALLNSRQLHAESLPKSQLIPDDVYLAIPEEKTYVCPEEESTQITPSTHLGHATRWILSNEASSAIILTLRNPLGLETSAHDHTTFPAHSNTAVYPYGPIVMPGQMAVVNGRMGQTFFAREYMEMAPLDAMYQSSPSWESFKSQLPTTLSFLPTESRYTNRHRVMHVLGQPEGVPQQGEAAASAAIYNYSVFLIHIHKVGCPIDIYFSPEKRNPDFECEVFSKHLGPLEPYLKKGPARDIDGKGSPLFFLNTYNGHTFTAVSLLDYVCVQALRTDTHNRKTSKRMSHDQSLVARIELNHDKVTDCPEPKKVAEGVVPTMEMLPMNSTESLHLNNRWSVAGSQNFTLPALARKASQVKAQPELIHHGSNRTVLVLAS</sequence>
<feature type="chain" id="PRO_5003837757" evidence="1">
    <location>
        <begin position="24"/>
        <end position="428"/>
    </location>
</feature>
<evidence type="ECO:0000256" key="1">
    <source>
        <dbReference type="SAM" id="SignalP"/>
    </source>
</evidence>
<evidence type="ECO:0000313" key="2">
    <source>
        <dbReference type="EMBL" id="EJK64325.1"/>
    </source>
</evidence>
<proteinExistence type="predicted"/>
<dbReference type="eggNOG" id="ENOG502SZX3">
    <property type="taxonomic scope" value="Eukaryota"/>
</dbReference>
<accession>K0SG55</accession>
<organism evidence="2 3">
    <name type="scientific">Thalassiosira oceanica</name>
    <name type="common">Marine diatom</name>
    <dbReference type="NCBI Taxonomy" id="159749"/>
    <lineage>
        <taxon>Eukaryota</taxon>
        <taxon>Sar</taxon>
        <taxon>Stramenopiles</taxon>
        <taxon>Ochrophyta</taxon>
        <taxon>Bacillariophyta</taxon>
        <taxon>Coscinodiscophyceae</taxon>
        <taxon>Thalassiosirophycidae</taxon>
        <taxon>Thalassiosirales</taxon>
        <taxon>Thalassiosiraceae</taxon>
        <taxon>Thalassiosira</taxon>
    </lineage>
</organism>
<evidence type="ECO:0000313" key="3">
    <source>
        <dbReference type="Proteomes" id="UP000266841"/>
    </source>
</evidence>
<gene>
    <name evidence="2" type="ORF">THAOC_14952</name>
</gene>
<keyword evidence="3" id="KW-1185">Reference proteome</keyword>